<evidence type="ECO:0000313" key="3">
    <source>
        <dbReference type="WBParaSite" id="ECPE_0000045001-mRNA-1"/>
    </source>
</evidence>
<protein>
    <submittedName>
        <fullName evidence="3">HAUS augmin-like complex subunit 7</fullName>
    </submittedName>
</protein>
<gene>
    <name evidence="1" type="ORF">ECPE_LOCUS450</name>
</gene>
<proteinExistence type="predicted"/>
<dbReference type="Proteomes" id="UP000272942">
    <property type="component" value="Unassembled WGS sequence"/>
</dbReference>
<organism evidence="3">
    <name type="scientific">Echinostoma caproni</name>
    <dbReference type="NCBI Taxonomy" id="27848"/>
    <lineage>
        <taxon>Eukaryota</taxon>
        <taxon>Metazoa</taxon>
        <taxon>Spiralia</taxon>
        <taxon>Lophotrochozoa</taxon>
        <taxon>Platyhelminthes</taxon>
        <taxon>Trematoda</taxon>
        <taxon>Digenea</taxon>
        <taxon>Plagiorchiida</taxon>
        <taxon>Echinostomata</taxon>
        <taxon>Echinostomatoidea</taxon>
        <taxon>Echinostomatidae</taxon>
        <taxon>Echinostoma</taxon>
    </lineage>
</organism>
<keyword evidence="2" id="KW-1185">Reference proteome</keyword>
<accession>A0A183A0G5</accession>
<evidence type="ECO:0000313" key="1">
    <source>
        <dbReference type="EMBL" id="VDP22839.1"/>
    </source>
</evidence>
<dbReference type="AlphaFoldDB" id="A0A183A0G5"/>
<reference evidence="1 2" key="2">
    <citation type="submission" date="2018-11" db="EMBL/GenBank/DDBJ databases">
        <authorList>
            <consortium name="Pathogen Informatics"/>
        </authorList>
    </citation>
    <scope>NUCLEOTIDE SEQUENCE [LARGE SCALE GENOMIC DNA]</scope>
    <source>
        <strain evidence="1 2">Egypt</strain>
    </source>
</reference>
<name>A0A183A0G5_9TREM</name>
<dbReference type="WBParaSite" id="ECPE_0000045001-mRNA-1">
    <property type="protein sequence ID" value="ECPE_0000045001-mRNA-1"/>
    <property type="gene ID" value="ECPE_0000045001"/>
</dbReference>
<dbReference type="EMBL" id="UZAN01001485">
    <property type="protein sequence ID" value="VDP22839.1"/>
    <property type="molecule type" value="Genomic_DNA"/>
</dbReference>
<reference evidence="3" key="1">
    <citation type="submission" date="2016-06" db="UniProtKB">
        <authorList>
            <consortium name="WormBaseParasite"/>
        </authorList>
    </citation>
    <scope>IDENTIFICATION</scope>
</reference>
<evidence type="ECO:0000313" key="2">
    <source>
        <dbReference type="Proteomes" id="UP000272942"/>
    </source>
</evidence>
<sequence>MGYLKVLHNCTNSRINPCADVTLEDLLQYRSLLTAVASDVPSGHDGSQKRKKADQMDELKVLHSRVTKAQISIQKQLLECAPCSHSVLPSQRESALLEAISRCQKMNFGSLLQPAYQLIEDVNTPNSDPAFIKFTGGETSMVSCLRYFYMHLLLDPQAFNTWCWEKQPCILG</sequence>